<dbReference type="Pfam" id="PF21342">
    <property type="entry name" value="SoxA-TsdA_cyt-c"/>
    <property type="match status" value="1"/>
</dbReference>
<dbReference type="GO" id="GO:0009055">
    <property type="term" value="F:electron transfer activity"/>
    <property type="evidence" value="ECO:0007669"/>
    <property type="project" value="InterPro"/>
</dbReference>
<dbReference type="SUPFAM" id="SSF46626">
    <property type="entry name" value="Cytochrome c"/>
    <property type="match status" value="2"/>
</dbReference>
<protein>
    <submittedName>
        <fullName evidence="7">Cytochrome c family protein</fullName>
    </submittedName>
</protein>
<gene>
    <name evidence="7" type="ordered locus">Ftrac_3649</name>
</gene>
<dbReference type="KEGG" id="mtt:Ftrac_3649"/>
<dbReference type="Gene3D" id="1.10.760.10">
    <property type="entry name" value="Cytochrome c-like domain"/>
    <property type="match status" value="2"/>
</dbReference>
<keyword evidence="5" id="KW-0472">Membrane</keyword>
<dbReference type="STRING" id="643867.Ftrac_3649"/>
<keyword evidence="1 4" id="KW-0349">Heme</keyword>
<evidence type="ECO:0000256" key="1">
    <source>
        <dbReference type="ARBA" id="ARBA00022617"/>
    </source>
</evidence>
<dbReference type="InterPro" id="IPR009056">
    <property type="entry name" value="Cyt_c-like_dom"/>
</dbReference>
<evidence type="ECO:0000259" key="6">
    <source>
        <dbReference type="PROSITE" id="PS51007"/>
    </source>
</evidence>
<evidence type="ECO:0000256" key="3">
    <source>
        <dbReference type="ARBA" id="ARBA00023004"/>
    </source>
</evidence>
<dbReference type="PANTHER" id="PTHR35008:SF4">
    <property type="entry name" value="BLL4482 PROTEIN"/>
    <property type="match status" value="1"/>
</dbReference>
<keyword evidence="3 4" id="KW-0408">Iron</keyword>
<dbReference type="Pfam" id="PF00034">
    <property type="entry name" value="Cytochrom_C"/>
    <property type="match status" value="1"/>
</dbReference>
<keyword evidence="5" id="KW-1133">Transmembrane helix</keyword>
<keyword evidence="5" id="KW-0812">Transmembrane</keyword>
<evidence type="ECO:0000313" key="8">
    <source>
        <dbReference type="Proteomes" id="UP000008720"/>
    </source>
</evidence>
<evidence type="ECO:0000256" key="5">
    <source>
        <dbReference type="SAM" id="Phobius"/>
    </source>
</evidence>
<dbReference type="PANTHER" id="PTHR35008">
    <property type="entry name" value="BLL4482 PROTEIN-RELATED"/>
    <property type="match status" value="1"/>
</dbReference>
<dbReference type="PROSITE" id="PS51007">
    <property type="entry name" value="CYTC"/>
    <property type="match status" value="1"/>
</dbReference>
<feature type="transmembrane region" description="Helical" evidence="5">
    <location>
        <begin position="12"/>
        <end position="31"/>
    </location>
</feature>
<organism evidence="7 8">
    <name type="scientific">Marivirga tractuosa (strain ATCC 23168 / DSM 4126 / NBRC 15989 / NCIMB 1408 / VKM B-1430 / H-43)</name>
    <name type="common">Microscilla tractuosa</name>
    <name type="synonym">Flexibacter tractuosus</name>
    <dbReference type="NCBI Taxonomy" id="643867"/>
    <lineage>
        <taxon>Bacteria</taxon>
        <taxon>Pseudomonadati</taxon>
        <taxon>Bacteroidota</taxon>
        <taxon>Cytophagia</taxon>
        <taxon>Cytophagales</taxon>
        <taxon>Marivirgaceae</taxon>
        <taxon>Marivirga</taxon>
    </lineage>
</organism>
<sequence length="344" mass="38753">MDFLKLIRMTTAVMSIILAIVAILFVAFIFIDEAPQWLGISSSKASKEWKLPNIETDLPDGKQGKQVKFGYLLATESPKWMGPQVINKDERLYAGNNLTCQNCHLEGGTKPGSGSWVGVTNRFPQFRGRENKIGSIEERINGCMERSMNGKALPEDSEQMEALVAYMEWLSEDIPEDTAAWYKGFVSVKIPSVKADTIFGKQVYINECQVCHGEDGQGTKLADERKGYQYPPLWGDDSFNHGAGMHRVLTAAQFIKANMPHLVATKENPKLTDEEAFHVAAYINSFNRPQKPDTDKDFPDLKLKPVSTAYGPWDDPFPAEQHKFGPFQPIVQYYDSLYQIKKTK</sequence>
<evidence type="ECO:0000256" key="4">
    <source>
        <dbReference type="PROSITE-ProRule" id="PRU00433"/>
    </source>
</evidence>
<dbReference type="HOGENOM" id="CLU_058582_0_0_10"/>
<dbReference type="AlphaFoldDB" id="E4TPT1"/>
<dbReference type="GO" id="GO:0020037">
    <property type="term" value="F:heme binding"/>
    <property type="evidence" value="ECO:0007669"/>
    <property type="project" value="InterPro"/>
</dbReference>
<dbReference type="EMBL" id="CP002349">
    <property type="protein sequence ID" value="ADR23618.1"/>
    <property type="molecule type" value="Genomic_DNA"/>
</dbReference>
<dbReference type="InterPro" id="IPR051459">
    <property type="entry name" value="Cytochrome_c-type_DH"/>
</dbReference>
<evidence type="ECO:0000313" key="7">
    <source>
        <dbReference type="EMBL" id="ADR23618.1"/>
    </source>
</evidence>
<evidence type="ECO:0000256" key="2">
    <source>
        <dbReference type="ARBA" id="ARBA00022723"/>
    </source>
</evidence>
<proteinExistence type="predicted"/>
<keyword evidence="2 4" id="KW-0479">Metal-binding</keyword>
<dbReference type="eggNOG" id="COG3258">
    <property type="taxonomic scope" value="Bacteria"/>
</dbReference>
<dbReference type="Proteomes" id="UP000008720">
    <property type="component" value="Chromosome"/>
</dbReference>
<dbReference type="RefSeq" id="WP_013455760.1">
    <property type="nucleotide sequence ID" value="NC_014759.1"/>
</dbReference>
<dbReference type="GO" id="GO:0046872">
    <property type="term" value="F:metal ion binding"/>
    <property type="evidence" value="ECO:0007669"/>
    <property type="project" value="UniProtKB-KW"/>
</dbReference>
<name>E4TPT1_MARTH</name>
<accession>E4TPT1</accession>
<reference evidence="7 8" key="1">
    <citation type="journal article" date="2011" name="Stand. Genomic Sci.">
        <title>Complete genome sequence of Marivirga tractuosa type strain (H-43).</title>
        <authorList>
            <person name="Pagani I."/>
            <person name="Chertkov O."/>
            <person name="Lapidus A."/>
            <person name="Lucas S."/>
            <person name="Del Rio T.G."/>
            <person name="Tice H."/>
            <person name="Copeland A."/>
            <person name="Cheng J.F."/>
            <person name="Nolan M."/>
            <person name="Saunders E."/>
            <person name="Pitluck S."/>
            <person name="Held B."/>
            <person name="Goodwin L."/>
            <person name="Liolios K."/>
            <person name="Ovchinikova G."/>
            <person name="Ivanova N."/>
            <person name="Mavromatis K."/>
            <person name="Pati A."/>
            <person name="Chen A."/>
            <person name="Palaniappan K."/>
            <person name="Land M."/>
            <person name="Hauser L."/>
            <person name="Jeffries C.D."/>
            <person name="Detter J.C."/>
            <person name="Han C."/>
            <person name="Tapia R."/>
            <person name="Ngatchou-Djao O.D."/>
            <person name="Rohde M."/>
            <person name="Goker M."/>
            <person name="Spring S."/>
            <person name="Sikorski J."/>
            <person name="Woyke T."/>
            <person name="Bristow J."/>
            <person name="Eisen J.A."/>
            <person name="Markowitz V."/>
            <person name="Hugenholtz P."/>
            <person name="Klenk H.P."/>
            <person name="Kyrpides N.C."/>
        </authorList>
    </citation>
    <scope>NUCLEOTIDE SEQUENCE [LARGE SCALE GENOMIC DNA]</scope>
    <source>
        <strain evidence="8">ATCC 23168 / DSM 4126 / NBRC 15989 / NCIMB 1408 / VKM B-1430 / H-43</strain>
    </source>
</reference>
<feature type="domain" description="Cytochrome c" evidence="6">
    <location>
        <begin position="195"/>
        <end position="287"/>
    </location>
</feature>
<keyword evidence="8" id="KW-1185">Reference proteome</keyword>
<dbReference type="InterPro" id="IPR036909">
    <property type="entry name" value="Cyt_c-like_dom_sf"/>
</dbReference>